<accession>A0A8X6FIS7</accession>
<sequence>MVFSSDQPLDMDFQHVSLPTSGTSTREFPIDLEKSVSEFGSFPYCNTPGCPVHKTPTSSPLKSHSTNRKGE</sequence>
<evidence type="ECO:0000256" key="1">
    <source>
        <dbReference type="SAM" id="MobiDB-lite"/>
    </source>
</evidence>
<comment type="caution">
    <text evidence="2">The sequence shown here is derived from an EMBL/GenBank/DDBJ whole genome shotgun (WGS) entry which is preliminary data.</text>
</comment>
<dbReference type="Proteomes" id="UP000887116">
    <property type="component" value="Unassembled WGS sequence"/>
</dbReference>
<dbReference type="OrthoDB" id="10427775at2759"/>
<gene>
    <name evidence="2" type="ORF">TNCT_113671</name>
</gene>
<evidence type="ECO:0000313" key="3">
    <source>
        <dbReference type="Proteomes" id="UP000887116"/>
    </source>
</evidence>
<reference evidence="2" key="1">
    <citation type="submission" date="2020-07" db="EMBL/GenBank/DDBJ databases">
        <title>Multicomponent nature underlies the extraordinary mechanical properties of spider dragline silk.</title>
        <authorList>
            <person name="Kono N."/>
            <person name="Nakamura H."/>
            <person name="Mori M."/>
            <person name="Yoshida Y."/>
            <person name="Ohtoshi R."/>
            <person name="Malay A.D."/>
            <person name="Moran D.A.P."/>
            <person name="Tomita M."/>
            <person name="Numata K."/>
            <person name="Arakawa K."/>
        </authorList>
    </citation>
    <scope>NUCLEOTIDE SEQUENCE</scope>
</reference>
<dbReference type="AlphaFoldDB" id="A0A8X6FIS7"/>
<dbReference type="EMBL" id="BMAO01012255">
    <property type="protein sequence ID" value="GFQ80009.1"/>
    <property type="molecule type" value="Genomic_DNA"/>
</dbReference>
<evidence type="ECO:0000313" key="2">
    <source>
        <dbReference type="EMBL" id="GFQ80009.1"/>
    </source>
</evidence>
<keyword evidence="3" id="KW-1185">Reference proteome</keyword>
<protein>
    <submittedName>
        <fullName evidence="2">Uncharacterized protein</fullName>
    </submittedName>
</protein>
<feature type="compositionally biased region" description="Polar residues" evidence="1">
    <location>
        <begin position="17"/>
        <end position="26"/>
    </location>
</feature>
<feature type="region of interest" description="Disordered" evidence="1">
    <location>
        <begin position="1"/>
        <end position="26"/>
    </location>
</feature>
<organism evidence="2 3">
    <name type="scientific">Trichonephila clavata</name>
    <name type="common">Joro spider</name>
    <name type="synonym">Nephila clavata</name>
    <dbReference type="NCBI Taxonomy" id="2740835"/>
    <lineage>
        <taxon>Eukaryota</taxon>
        <taxon>Metazoa</taxon>
        <taxon>Ecdysozoa</taxon>
        <taxon>Arthropoda</taxon>
        <taxon>Chelicerata</taxon>
        <taxon>Arachnida</taxon>
        <taxon>Araneae</taxon>
        <taxon>Araneomorphae</taxon>
        <taxon>Entelegynae</taxon>
        <taxon>Araneoidea</taxon>
        <taxon>Nephilidae</taxon>
        <taxon>Trichonephila</taxon>
    </lineage>
</organism>
<proteinExistence type="predicted"/>
<name>A0A8X6FIS7_TRICU</name>